<sequence length="1037" mass="110801">MGDAFGGRELPSQFKRRKSFFRRIADSISTFVPSTLFGPNWTSVNANDKHTQHNAERLPHEDDSVSRGTQASQHSPPSYLRTDTQTFTFLNGCLQTKVDLDAADNSDGELSAHSSTSGVSSLLPKDVILKSRMGGHYPVCDPDGHISTPGRSASGSCSDAPDSAVSTSTYRPPSVTPWILSQNLKSADSSECVHPGKRQRLSVDCNESSSGGERTSLFYRARTTYGGAASCRRPAWRHDLEPTVPLRFELERTRGSLSEHSYSGSSNLSSTARRILENLERFSSPLSSVDHVPVPTMPSNLKFTPSSAAKSFRSHRFPPYMHAYNRIRAQRNRNLPVTSTTVRDGESSVLEASSSLPVSKSLTTSVGFSEPNKKIEFQHLPLFGSSGSTRNELTSKTVSLASSSDAFEFAPPIHRPASAAKHLVELSCPKSNPGFTFSTPNHLDGLSIKHALTDSVTLPRTYSSPIFNLITRSSESDSFNSPAPKKSQEINSSKVPANSWRCETCLMENPESQTMCTSCSLPKLRRPPIHNATTAVESSPAKQPCPTSVVPSEAETHVTSEKNSVPSKMVAETPTIQAQTPSTKETLATKCVEKWECPTCMVFNAPEDLRCPCCQTLKPVKESMAVSAVPVENNWECPTCMVSNSADKLSCPCCDTPRPGSKSSKPSESSSTSVTPVLPAQPSLVKPNLFPAVKFGLQPVCSEASHEPRPPVTFSFGMKSASPMNSQTATSVYSNTRTTLRDGKSIDSYIGRVFTVPTSSASSTSMFPNLSAPLTSGTVMTASSSPFFFPSTTSCVVTPASIPNFTNPSAGTTDSSTPSFTHDLPSKRSLHTGQNSEQLPVVPPKFQFGAATVGTEPKLPYFSANGLINGGSPGLVSVSSEAASTGFKFNLGPAPSFVAKPDSTPQSAPFSFGASNPPSCTSSGVFPSLNTSKPLFGGLMGTTPTSFLERPTPQIPFGTSAANPQTPVFGLSTNPTGVFCFGSSNTVSPSTFTSSSPVLTQEALFNSNIPSDGNVFSANSNTFGPRKKAHATRRLHR</sequence>
<feature type="domain" description="RanBP2-type" evidence="21">
    <location>
        <begin position="496"/>
        <end position="525"/>
    </location>
</feature>
<evidence type="ECO:0000313" key="22">
    <source>
        <dbReference type="EMBL" id="CAL5136189.1"/>
    </source>
</evidence>
<comment type="caution">
    <text evidence="22">The sequence shown here is derived from an EMBL/GenBank/DDBJ whole genome shotgun (WGS) entry which is preliminary data.</text>
</comment>
<feature type="compositionally biased region" description="Low complexity" evidence="20">
    <location>
        <begin position="661"/>
        <end position="677"/>
    </location>
</feature>
<feature type="region of interest" description="Disordered" evidence="20">
    <location>
        <begin position="1016"/>
        <end position="1037"/>
    </location>
</feature>
<dbReference type="PANTHER" id="PTHR23193:SF23">
    <property type="entry name" value="NUCLEAR PORE COMPLEX PROTEIN NUP153"/>
    <property type="match status" value="1"/>
</dbReference>
<dbReference type="InterPro" id="IPR036443">
    <property type="entry name" value="Znf_RanBP2_sf"/>
</dbReference>
<reference evidence="22" key="1">
    <citation type="submission" date="2024-06" db="EMBL/GenBank/DDBJ databases">
        <authorList>
            <person name="Liu X."/>
            <person name="Lenzi L."/>
            <person name="Haldenby T S."/>
            <person name="Uol C."/>
        </authorList>
    </citation>
    <scope>NUCLEOTIDE SEQUENCE</scope>
</reference>
<comment type="similarity">
    <text evidence="15">Belongs to the NUP153 family.</text>
</comment>
<evidence type="ECO:0000256" key="17">
    <source>
        <dbReference type="ARBA" id="ARBA00078197"/>
    </source>
</evidence>
<dbReference type="Proteomes" id="UP001497525">
    <property type="component" value="Unassembled WGS sequence"/>
</dbReference>
<evidence type="ECO:0000313" key="23">
    <source>
        <dbReference type="Proteomes" id="UP001497525"/>
    </source>
</evidence>
<dbReference type="GO" id="GO:0051028">
    <property type="term" value="P:mRNA transport"/>
    <property type="evidence" value="ECO:0007669"/>
    <property type="project" value="UniProtKB-KW"/>
</dbReference>
<dbReference type="Pfam" id="PF00641">
    <property type="entry name" value="Zn_ribbon_RanBP"/>
    <property type="match status" value="2"/>
</dbReference>
<evidence type="ECO:0000256" key="9">
    <source>
        <dbReference type="ARBA" id="ARBA00022927"/>
    </source>
</evidence>
<keyword evidence="14" id="KW-0539">Nucleus</keyword>
<feature type="compositionally biased region" description="Polar residues" evidence="20">
    <location>
        <begin position="66"/>
        <end position="80"/>
    </location>
</feature>
<keyword evidence="9" id="KW-0653">Protein transport</keyword>
<evidence type="ECO:0000256" key="10">
    <source>
        <dbReference type="ARBA" id="ARBA00023010"/>
    </source>
</evidence>
<organism evidence="22 23">
    <name type="scientific">Calicophoron daubneyi</name>
    <name type="common">Rumen fluke</name>
    <name type="synonym">Paramphistomum daubneyi</name>
    <dbReference type="NCBI Taxonomy" id="300641"/>
    <lineage>
        <taxon>Eukaryota</taxon>
        <taxon>Metazoa</taxon>
        <taxon>Spiralia</taxon>
        <taxon>Lophotrochozoa</taxon>
        <taxon>Platyhelminthes</taxon>
        <taxon>Trematoda</taxon>
        <taxon>Digenea</taxon>
        <taxon>Plagiorchiida</taxon>
        <taxon>Pronocephalata</taxon>
        <taxon>Paramphistomoidea</taxon>
        <taxon>Paramphistomidae</taxon>
        <taxon>Calicophoron</taxon>
    </lineage>
</organism>
<keyword evidence="8" id="KW-0862">Zinc</keyword>
<dbReference type="GO" id="GO:0003677">
    <property type="term" value="F:DNA binding"/>
    <property type="evidence" value="ECO:0007669"/>
    <property type="project" value="UniProtKB-KW"/>
</dbReference>
<keyword evidence="6 19" id="KW-0863">Zinc-finger</keyword>
<keyword evidence="11" id="KW-0238">DNA-binding</keyword>
<dbReference type="SMART" id="SM00547">
    <property type="entry name" value="ZnF_RBZ"/>
    <property type="match status" value="3"/>
</dbReference>
<feature type="domain" description="RanBP2-type" evidence="21">
    <location>
        <begin position="631"/>
        <end position="660"/>
    </location>
</feature>
<protein>
    <recommendedName>
        <fullName evidence="16">Nuclear pore complex protein Nup153</fullName>
    </recommendedName>
    <alternativeName>
        <fullName evidence="18">153 kDa nucleoporin</fullName>
    </alternativeName>
    <alternativeName>
        <fullName evidence="17">Nucleoporin Nup153</fullName>
    </alternativeName>
</protein>
<evidence type="ECO:0000256" key="7">
    <source>
        <dbReference type="ARBA" id="ARBA00022816"/>
    </source>
</evidence>
<evidence type="ECO:0000259" key="21">
    <source>
        <dbReference type="PROSITE" id="PS50199"/>
    </source>
</evidence>
<dbReference type="InterPro" id="IPR001876">
    <property type="entry name" value="Znf_RanBP2"/>
</dbReference>
<comment type="cofactor">
    <cofactor evidence="1">
        <name>Zn(2+)</name>
        <dbReference type="ChEBI" id="CHEBI:29105"/>
    </cofactor>
</comment>
<keyword evidence="12" id="KW-0906">Nuclear pore complex</keyword>
<feature type="region of interest" description="Disordered" evidence="20">
    <location>
        <begin position="47"/>
        <end position="80"/>
    </location>
</feature>
<dbReference type="PROSITE" id="PS01358">
    <property type="entry name" value="ZF_RANBP2_1"/>
    <property type="match status" value="3"/>
</dbReference>
<dbReference type="PANTHER" id="PTHR23193">
    <property type="entry name" value="NUCLEAR PORE COMPLEX PROTEIN NUP"/>
    <property type="match status" value="1"/>
</dbReference>
<dbReference type="GO" id="GO:0008139">
    <property type="term" value="F:nuclear localization sequence binding"/>
    <property type="evidence" value="ECO:0007669"/>
    <property type="project" value="TreeGrafter"/>
</dbReference>
<evidence type="ECO:0000256" key="12">
    <source>
        <dbReference type="ARBA" id="ARBA00023132"/>
    </source>
</evidence>
<feature type="region of interest" description="Disordered" evidence="20">
    <location>
        <begin position="146"/>
        <end position="172"/>
    </location>
</feature>
<feature type="compositionally biased region" description="Polar residues" evidence="20">
    <location>
        <begin position="533"/>
        <end position="550"/>
    </location>
</feature>
<feature type="region of interest" description="Disordered" evidence="20">
    <location>
        <begin position="806"/>
        <end position="841"/>
    </location>
</feature>
<dbReference type="GO" id="GO:0031965">
    <property type="term" value="C:nuclear membrane"/>
    <property type="evidence" value="ECO:0007669"/>
    <property type="project" value="UniProtKB-SubCell"/>
</dbReference>
<evidence type="ECO:0000256" key="2">
    <source>
        <dbReference type="ARBA" id="ARBA00004126"/>
    </source>
</evidence>
<keyword evidence="7" id="KW-0509">mRNA transport</keyword>
<dbReference type="InterPro" id="IPR026054">
    <property type="entry name" value="Nucleoporin"/>
</dbReference>
<proteinExistence type="inferred from homology"/>
<gene>
    <name evidence="22" type="ORF">CDAUBV1_LOCUS10265</name>
</gene>
<evidence type="ECO:0000256" key="14">
    <source>
        <dbReference type="ARBA" id="ARBA00023242"/>
    </source>
</evidence>
<dbReference type="PROSITE" id="PS50199">
    <property type="entry name" value="ZF_RANBP2_2"/>
    <property type="match status" value="3"/>
</dbReference>
<keyword evidence="4" id="KW-0813">Transport</keyword>
<comment type="subcellular location">
    <subcellularLocation>
        <location evidence="2">Nucleus membrane</location>
    </subcellularLocation>
    <subcellularLocation>
        <location evidence="3">Nucleus</location>
        <location evidence="3">Nuclear pore complex</location>
    </subcellularLocation>
</comment>
<dbReference type="EMBL" id="CAXLJL010000290">
    <property type="protein sequence ID" value="CAL5136189.1"/>
    <property type="molecule type" value="Genomic_DNA"/>
</dbReference>
<evidence type="ECO:0000256" key="3">
    <source>
        <dbReference type="ARBA" id="ARBA00004567"/>
    </source>
</evidence>
<keyword evidence="13" id="KW-0472">Membrane</keyword>
<feature type="domain" description="RanBP2-type" evidence="21">
    <location>
        <begin position="591"/>
        <end position="620"/>
    </location>
</feature>
<accession>A0AAV2TIZ7</accession>
<feature type="region of interest" description="Disordered" evidence="20">
    <location>
        <begin position="474"/>
        <end position="493"/>
    </location>
</feature>
<feature type="region of interest" description="Disordered" evidence="20">
    <location>
        <begin position="533"/>
        <end position="580"/>
    </location>
</feature>
<dbReference type="GO" id="GO:0005643">
    <property type="term" value="C:nuclear pore"/>
    <property type="evidence" value="ECO:0007669"/>
    <property type="project" value="UniProtKB-SubCell"/>
</dbReference>
<dbReference type="AlphaFoldDB" id="A0AAV2TIZ7"/>
<evidence type="ECO:0000256" key="4">
    <source>
        <dbReference type="ARBA" id="ARBA00022448"/>
    </source>
</evidence>
<dbReference type="GO" id="GO:0006405">
    <property type="term" value="P:RNA export from nucleus"/>
    <property type="evidence" value="ECO:0007669"/>
    <property type="project" value="TreeGrafter"/>
</dbReference>
<dbReference type="SUPFAM" id="SSF90209">
    <property type="entry name" value="Ran binding protein zinc finger-like"/>
    <property type="match status" value="2"/>
</dbReference>
<dbReference type="Gene3D" id="4.10.1060.10">
    <property type="entry name" value="Zinc finger, RanBP2-type"/>
    <property type="match status" value="3"/>
</dbReference>
<dbReference type="GO" id="GO:0008270">
    <property type="term" value="F:zinc ion binding"/>
    <property type="evidence" value="ECO:0007669"/>
    <property type="project" value="UniProtKB-KW"/>
</dbReference>
<evidence type="ECO:0000256" key="6">
    <source>
        <dbReference type="ARBA" id="ARBA00022771"/>
    </source>
</evidence>
<feature type="compositionally biased region" description="Polar residues" evidence="20">
    <location>
        <begin position="806"/>
        <end position="820"/>
    </location>
</feature>
<evidence type="ECO:0000256" key="20">
    <source>
        <dbReference type="SAM" id="MobiDB-lite"/>
    </source>
</evidence>
<feature type="compositionally biased region" description="Basic residues" evidence="20">
    <location>
        <begin position="1025"/>
        <end position="1037"/>
    </location>
</feature>
<feature type="region of interest" description="Disordered" evidence="20">
    <location>
        <begin position="658"/>
        <end position="679"/>
    </location>
</feature>
<keyword evidence="10" id="KW-0811">Translocation</keyword>
<evidence type="ECO:0000256" key="19">
    <source>
        <dbReference type="PROSITE-ProRule" id="PRU00322"/>
    </source>
</evidence>
<name>A0AAV2TIZ7_CALDB</name>
<evidence type="ECO:0000256" key="16">
    <source>
        <dbReference type="ARBA" id="ARBA00068609"/>
    </source>
</evidence>
<evidence type="ECO:0000256" key="11">
    <source>
        <dbReference type="ARBA" id="ARBA00023125"/>
    </source>
</evidence>
<evidence type="ECO:0000256" key="18">
    <source>
        <dbReference type="ARBA" id="ARBA00079437"/>
    </source>
</evidence>
<feature type="compositionally biased region" description="Basic and acidic residues" evidence="20">
    <location>
        <begin position="47"/>
        <end position="65"/>
    </location>
</feature>
<dbReference type="GO" id="GO:0017056">
    <property type="term" value="F:structural constituent of nuclear pore"/>
    <property type="evidence" value="ECO:0007669"/>
    <property type="project" value="TreeGrafter"/>
</dbReference>
<dbReference type="GO" id="GO:0006606">
    <property type="term" value="P:protein import into nucleus"/>
    <property type="evidence" value="ECO:0007669"/>
    <property type="project" value="TreeGrafter"/>
</dbReference>
<evidence type="ECO:0000256" key="13">
    <source>
        <dbReference type="ARBA" id="ARBA00023136"/>
    </source>
</evidence>
<evidence type="ECO:0000256" key="15">
    <source>
        <dbReference type="ARBA" id="ARBA00060842"/>
    </source>
</evidence>
<evidence type="ECO:0000256" key="5">
    <source>
        <dbReference type="ARBA" id="ARBA00022723"/>
    </source>
</evidence>
<keyword evidence="5" id="KW-0479">Metal-binding</keyword>
<evidence type="ECO:0000256" key="1">
    <source>
        <dbReference type="ARBA" id="ARBA00001947"/>
    </source>
</evidence>
<evidence type="ECO:0000256" key="8">
    <source>
        <dbReference type="ARBA" id="ARBA00022833"/>
    </source>
</evidence>